<reference evidence="12 13" key="1">
    <citation type="submission" date="2021-01" db="EMBL/GenBank/DDBJ databases">
        <title>Whole genome shotgun sequence of Catellatospora chokoriensis NBRC 107358.</title>
        <authorList>
            <person name="Komaki H."/>
            <person name="Tamura T."/>
        </authorList>
    </citation>
    <scope>NUCLEOTIDE SEQUENCE [LARGE SCALE GENOMIC DNA]</scope>
    <source>
        <strain evidence="12 13">NBRC 107358</strain>
    </source>
</reference>
<organism evidence="12 13">
    <name type="scientific">Catellatospora chokoriensis</name>
    <dbReference type="NCBI Taxonomy" id="310353"/>
    <lineage>
        <taxon>Bacteria</taxon>
        <taxon>Bacillati</taxon>
        <taxon>Actinomycetota</taxon>
        <taxon>Actinomycetes</taxon>
        <taxon>Micromonosporales</taxon>
        <taxon>Micromonosporaceae</taxon>
        <taxon>Catellatospora</taxon>
    </lineage>
</organism>
<evidence type="ECO:0000256" key="2">
    <source>
        <dbReference type="ARBA" id="ARBA00022475"/>
    </source>
</evidence>
<dbReference type="EMBL" id="BONG01000090">
    <property type="protein sequence ID" value="GIF94303.1"/>
    <property type="molecule type" value="Genomic_DNA"/>
</dbReference>
<dbReference type="PROSITE" id="PS50901">
    <property type="entry name" value="FTSK"/>
    <property type="match status" value="3"/>
</dbReference>
<dbReference type="GO" id="GO:0005524">
    <property type="term" value="F:ATP binding"/>
    <property type="evidence" value="ECO:0007669"/>
    <property type="project" value="UniProtKB-UniRule"/>
</dbReference>
<keyword evidence="5 9" id="KW-0547">Nucleotide-binding</keyword>
<evidence type="ECO:0000256" key="9">
    <source>
        <dbReference type="PROSITE-ProRule" id="PRU00289"/>
    </source>
</evidence>
<keyword evidence="7" id="KW-1133">Transmembrane helix</keyword>
<dbReference type="InterPro" id="IPR023837">
    <property type="entry name" value="EccCb-like_Actinobacteria"/>
</dbReference>
<feature type="binding site" evidence="9">
    <location>
        <begin position="1234"/>
        <end position="1241"/>
    </location>
    <ligand>
        <name>ATP</name>
        <dbReference type="ChEBI" id="CHEBI:30616"/>
    </ligand>
</feature>
<dbReference type="Gene3D" id="3.40.50.300">
    <property type="entry name" value="P-loop containing nucleotide triphosphate hydrolases"/>
    <property type="match status" value="4"/>
</dbReference>
<evidence type="ECO:0000256" key="10">
    <source>
        <dbReference type="SAM" id="MobiDB-lite"/>
    </source>
</evidence>
<feature type="region of interest" description="Disordered" evidence="10">
    <location>
        <begin position="827"/>
        <end position="847"/>
    </location>
</feature>
<dbReference type="InterPro" id="IPR050206">
    <property type="entry name" value="FtsK/SpoIIIE/SftA"/>
</dbReference>
<evidence type="ECO:0000256" key="1">
    <source>
        <dbReference type="ARBA" id="ARBA00004651"/>
    </source>
</evidence>
<feature type="binding site" evidence="9">
    <location>
        <begin position="948"/>
        <end position="955"/>
    </location>
    <ligand>
        <name>ATP</name>
        <dbReference type="ChEBI" id="CHEBI:30616"/>
    </ligand>
</feature>
<dbReference type="Proteomes" id="UP000619293">
    <property type="component" value="Unassembled WGS sequence"/>
</dbReference>
<keyword evidence="3" id="KW-0812">Transmembrane</keyword>
<feature type="binding site" evidence="9">
    <location>
        <begin position="585"/>
        <end position="592"/>
    </location>
    <ligand>
        <name>ATP</name>
        <dbReference type="ChEBI" id="CHEBI:30616"/>
    </ligand>
</feature>
<name>A0A8J3NVU2_9ACTN</name>
<dbReference type="InterPro" id="IPR023836">
    <property type="entry name" value="EccCa-like_Actinobacteria"/>
</dbReference>
<feature type="domain" description="FtsK" evidence="11">
    <location>
        <begin position="562"/>
        <end position="761"/>
    </location>
</feature>
<dbReference type="NCBIfam" id="TIGR03925">
    <property type="entry name" value="T7SS_EccC_b"/>
    <property type="match status" value="1"/>
</dbReference>
<evidence type="ECO:0000256" key="3">
    <source>
        <dbReference type="ARBA" id="ARBA00022692"/>
    </source>
</evidence>
<keyword evidence="8" id="KW-0472">Membrane</keyword>
<accession>A0A8J3NVU2</accession>
<comment type="subcellular location">
    <subcellularLocation>
        <location evidence="1">Cell membrane</location>
        <topology evidence="1">Multi-pass membrane protein</topology>
    </subcellularLocation>
</comment>
<dbReference type="GO" id="GO:0005886">
    <property type="term" value="C:plasma membrane"/>
    <property type="evidence" value="ECO:0007669"/>
    <property type="project" value="UniProtKB-SubCell"/>
</dbReference>
<proteinExistence type="predicted"/>
<keyword evidence="2" id="KW-1003">Cell membrane</keyword>
<feature type="domain" description="FtsK" evidence="11">
    <location>
        <begin position="1217"/>
        <end position="1399"/>
    </location>
</feature>
<evidence type="ECO:0000313" key="13">
    <source>
        <dbReference type="Proteomes" id="UP000619293"/>
    </source>
</evidence>
<gene>
    <name evidence="12" type="primary">ftsK_2</name>
    <name evidence="12" type="ORF">Cch02nite_77470</name>
</gene>
<sequence length="1438" mass="156225">MAGVTSASVSVAGTARSMLPWGPMIVSRQRSAEVLTFTFHSPLPRRGDESRLAAATGPNMGLRTQAACRRGTQNERVLPPAPWESPMTTVIFRRPVRQPGPPLPRGEMILQEPPTLPELSGVDMSSMLTYLPMALGTGAMALIFIQPGSSSLTYVAGGLMGVSGLGMLVSQLGRGGGERKQRLRGERRDYLRYLGQMRRQVRQLSEKQAAALFWNHPDPEVLWSLAGNRRMWERRPTGGDFAEIRLGLGSQRLTVTLTPPQTKPVEDLEPLSARALRRFLQAHWTVPGTPIAVQLRGFARVLVQSTDEPAVPQEERPGALRLPSGEHGLDLVRAMLGQLVTFHSPDDLRIVVCAPVERHARWDWVKWLPHAQHPGQSDGAGAARQVAESFADLERLLGPTFADRPRFDDPALPSREEPYTVIVVDGVPIPPTSRFAMSSVRNCTMIDLGDSLRWAVDPVTLRLLVRPDVIEMIGADPQGRDSATALSTPDRLGPDHARVLSRRLSPYRLGSSAETVDSLTVDLDLTVLLGLGDAETFDPAAARTGRSRWDHMRVPIGISANGTPVELDLKEAAQGGMGPHGMIIGATGSGKSELLRTLVLALAVTHSSEVLNVILVDFKGGATFLGLETLPHTSALITNLADELPLVDRMQEALQGELVRRQELLRQAGHSSLRDYEKARAGGAPLAPLPTLLVVVDEFSELLATKREFLDTFVMIGRLGRSLGVHLLLASQRLDEGRIHQLESHLSYRIGLRTFSAGESRSVIGVPDAYTLPTAPGNGYLRIDTNTLVRFKAAYVSAPLKRAERQQRQERARLDLTRYVVGHVPMPEHAATPAAPAEAADGEDAQASGPRLLDVIAGRLLGHGPQAHQVWLPPLQEPPTLDQLLPPVRITAERGLGVVPEQGLDEQQRGAAGRLRVPVGVVDRPSEQRRDLLIADLTGAGGHVGVGGAPQSGKSTLVRTLITGLALTHTPAEVQFYCLDFGGGSLAGLAGLPHVGGVVGRLDRERVTRTIAEVTDLLLRREQRFSALGLDSITEYRLRREQGTLPAGADDGYGDVFLVVDGWSTLHQDFDTLEAQFSDLATRGLNYGIHLIVTASRWSEIRPWLRDLLGTRFELHLGDPVDSEIGMRQAANVPAIPGRGLTRDALHFLAALPRIDGLARTGDLNETARELAEHSARAWPGPRAPKVRLLPTLLPAAELPAPDAPRRVALGLDEAQLDTVWHDFDQQPHLMIFGESESGKTNLLRLIARSIVRNNSADQARILLADTRRHLYDAVPPDIQVGYAVSTAALTDLVKQAVEAVTPRLPGPDITPDRLARRDWWAGPHLFVLIDDYDLLAGGYSSPLEPLLEALPQGSEVGLHLVLARTTSGASRAMMSDPALRRLWDLGTSALLFSYDKSEGVFLGEAKPLRLPPGRAQLVSRRLAPTLIHTALQPAGSD</sequence>
<dbReference type="InterPro" id="IPR002543">
    <property type="entry name" value="FtsK_dom"/>
</dbReference>
<feature type="compositionally biased region" description="Low complexity" evidence="10">
    <location>
        <begin position="830"/>
        <end position="839"/>
    </location>
</feature>
<protein>
    <submittedName>
        <fullName evidence="12">Type VII secretion protein EccC</fullName>
    </submittedName>
</protein>
<evidence type="ECO:0000259" key="11">
    <source>
        <dbReference type="PROSITE" id="PS50901"/>
    </source>
</evidence>
<evidence type="ECO:0000256" key="8">
    <source>
        <dbReference type="ARBA" id="ARBA00023136"/>
    </source>
</evidence>
<evidence type="ECO:0000256" key="7">
    <source>
        <dbReference type="ARBA" id="ARBA00022989"/>
    </source>
</evidence>
<feature type="domain" description="FtsK" evidence="11">
    <location>
        <begin position="929"/>
        <end position="1124"/>
    </location>
</feature>
<keyword evidence="4" id="KW-0677">Repeat</keyword>
<evidence type="ECO:0000256" key="6">
    <source>
        <dbReference type="ARBA" id="ARBA00022840"/>
    </source>
</evidence>
<dbReference type="GO" id="GO:0003677">
    <property type="term" value="F:DNA binding"/>
    <property type="evidence" value="ECO:0007669"/>
    <property type="project" value="InterPro"/>
</dbReference>
<evidence type="ECO:0000313" key="12">
    <source>
        <dbReference type="EMBL" id="GIF94303.1"/>
    </source>
</evidence>
<evidence type="ECO:0000256" key="5">
    <source>
        <dbReference type="ARBA" id="ARBA00022741"/>
    </source>
</evidence>
<dbReference type="SUPFAM" id="SSF52540">
    <property type="entry name" value="P-loop containing nucleoside triphosphate hydrolases"/>
    <property type="match status" value="3"/>
</dbReference>
<keyword evidence="13" id="KW-1185">Reference proteome</keyword>
<comment type="caution">
    <text evidence="12">The sequence shown here is derived from an EMBL/GenBank/DDBJ whole genome shotgun (WGS) entry which is preliminary data.</text>
</comment>
<dbReference type="InterPro" id="IPR027417">
    <property type="entry name" value="P-loop_NTPase"/>
</dbReference>
<evidence type="ECO:0000256" key="4">
    <source>
        <dbReference type="ARBA" id="ARBA00022737"/>
    </source>
</evidence>
<dbReference type="SMART" id="SM00382">
    <property type="entry name" value="AAA"/>
    <property type="match status" value="3"/>
</dbReference>
<dbReference type="PANTHER" id="PTHR22683">
    <property type="entry name" value="SPORULATION PROTEIN RELATED"/>
    <property type="match status" value="1"/>
</dbReference>
<dbReference type="NCBIfam" id="TIGR03924">
    <property type="entry name" value="T7SS_EccC_a"/>
    <property type="match status" value="1"/>
</dbReference>
<dbReference type="InterPro" id="IPR003593">
    <property type="entry name" value="AAA+_ATPase"/>
</dbReference>
<keyword evidence="6 9" id="KW-0067">ATP-binding</keyword>
<dbReference type="Pfam" id="PF01580">
    <property type="entry name" value="FtsK_SpoIIIE"/>
    <property type="match status" value="2"/>
</dbReference>
<dbReference type="PANTHER" id="PTHR22683:SF1">
    <property type="entry name" value="TYPE VII SECRETION SYSTEM PROTEIN ESSC"/>
    <property type="match status" value="1"/>
</dbReference>